<proteinExistence type="predicted"/>
<protein>
    <submittedName>
        <fullName evidence="1">Uncharacterized protein</fullName>
    </submittedName>
</protein>
<name>A0A8S5LY98_9CAUD</name>
<reference evidence="1" key="1">
    <citation type="journal article" date="2021" name="Proc. Natl. Acad. Sci. U.S.A.">
        <title>A Catalog of Tens of Thousands of Viruses from Human Metagenomes Reveals Hidden Associations with Chronic Diseases.</title>
        <authorList>
            <person name="Tisza M.J."/>
            <person name="Buck C.B."/>
        </authorList>
    </citation>
    <scope>NUCLEOTIDE SEQUENCE</scope>
    <source>
        <strain evidence="1">CtRQZ5</strain>
    </source>
</reference>
<organism evidence="1">
    <name type="scientific">CrAss-like virus sp. ctRQZ5</name>
    <dbReference type="NCBI Taxonomy" id="2826824"/>
    <lineage>
        <taxon>Viruses</taxon>
        <taxon>Duplodnaviria</taxon>
        <taxon>Heunggongvirae</taxon>
        <taxon>Uroviricota</taxon>
        <taxon>Caudoviricetes</taxon>
        <taxon>Crassvirales</taxon>
    </lineage>
</organism>
<dbReference type="EMBL" id="BK014764">
    <property type="protein sequence ID" value="DAD74771.1"/>
    <property type="molecule type" value="Genomic_DNA"/>
</dbReference>
<evidence type="ECO:0000313" key="1">
    <source>
        <dbReference type="EMBL" id="DAD74771.1"/>
    </source>
</evidence>
<accession>A0A8S5LY98</accession>
<sequence length="32" mass="3782">MYDEAEKSGDIKALDVYRSFMEKKDQSKLSRL</sequence>